<dbReference type="Proteomes" id="UP000291562">
    <property type="component" value="Chromosome"/>
</dbReference>
<dbReference type="InterPro" id="IPR009042">
    <property type="entry name" value="RNA_pol_sigma70_r1_2"/>
</dbReference>
<keyword evidence="4 5" id="KW-0804">Transcription</keyword>
<evidence type="ECO:0000259" key="7">
    <source>
        <dbReference type="PROSITE" id="PS00716"/>
    </source>
</evidence>
<dbReference type="InterPro" id="IPR014284">
    <property type="entry name" value="RNA_pol_sigma-70_dom"/>
</dbReference>
<keyword evidence="1 5" id="KW-0805">Transcription regulation</keyword>
<keyword evidence="2 5" id="KW-0731">Sigma factor</keyword>
<gene>
    <name evidence="8" type="ORF">ELE36_13885</name>
</gene>
<dbReference type="PANTHER" id="PTHR30603">
    <property type="entry name" value="RNA POLYMERASE SIGMA FACTOR RPO"/>
    <property type="match status" value="1"/>
</dbReference>
<name>A0A411HLS0_9GAMM</name>
<dbReference type="InterPro" id="IPR036388">
    <property type="entry name" value="WH-like_DNA-bd_sf"/>
</dbReference>
<sequence>MTEIPASDDDLPAEDLLELLDAIEPHDDAARSSTSLYLNEIGLIPLLDGAQEIVLGERVRAGDKDARRLMIEANLRLVVSVARSYVGRGVPLLDLIEEGNIGLIRAVEKFDPDRRLRFSTYAMWWVRESVQRALMHQGRTVRVPVHVLRELASVLRASRELNQRLGRMPSIEELARAVGKTNAEVSELFSFNERISSLDAPRSEEDERALIDQMVVHSTPANALDDHAAVDDVAGGPLGDLLQHLPERQRVVVERRYGLNGQHIQTLAEIALDFGLTRERVRQIQGAALKRLRVLVEASEHSEL</sequence>
<dbReference type="InterPro" id="IPR000943">
    <property type="entry name" value="RNA_pol_sigma70"/>
</dbReference>
<evidence type="ECO:0000256" key="1">
    <source>
        <dbReference type="ARBA" id="ARBA00023015"/>
    </source>
</evidence>
<dbReference type="PROSITE" id="PS00716">
    <property type="entry name" value="SIGMA70_2"/>
    <property type="match status" value="1"/>
</dbReference>
<dbReference type="EMBL" id="CP035704">
    <property type="protein sequence ID" value="QBB71354.1"/>
    <property type="molecule type" value="Genomic_DNA"/>
</dbReference>
<evidence type="ECO:0000259" key="6">
    <source>
        <dbReference type="PROSITE" id="PS00715"/>
    </source>
</evidence>
<dbReference type="PRINTS" id="PR00046">
    <property type="entry name" value="SIGMA70FCT"/>
</dbReference>
<dbReference type="GO" id="GO:0016987">
    <property type="term" value="F:sigma factor activity"/>
    <property type="evidence" value="ECO:0007669"/>
    <property type="project" value="UniProtKB-KW"/>
</dbReference>
<dbReference type="AlphaFoldDB" id="A0A411HLS0"/>
<evidence type="ECO:0000256" key="3">
    <source>
        <dbReference type="ARBA" id="ARBA00023125"/>
    </source>
</evidence>
<dbReference type="Pfam" id="PF00140">
    <property type="entry name" value="Sigma70_r1_2"/>
    <property type="match status" value="1"/>
</dbReference>
<evidence type="ECO:0000313" key="8">
    <source>
        <dbReference type="EMBL" id="QBB71354.1"/>
    </source>
</evidence>
<dbReference type="InterPro" id="IPR013325">
    <property type="entry name" value="RNA_pol_sigma_r2"/>
</dbReference>
<dbReference type="CDD" id="cd06171">
    <property type="entry name" value="Sigma70_r4"/>
    <property type="match status" value="1"/>
</dbReference>
<dbReference type="InterPro" id="IPR007630">
    <property type="entry name" value="RNA_pol_sigma70_r4"/>
</dbReference>
<dbReference type="Pfam" id="PF04545">
    <property type="entry name" value="Sigma70_r4"/>
    <property type="match status" value="1"/>
</dbReference>
<dbReference type="NCBIfam" id="TIGR02937">
    <property type="entry name" value="sigma70-ECF"/>
    <property type="match status" value="1"/>
</dbReference>
<keyword evidence="9" id="KW-1185">Reference proteome</keyword>
<evidence type="ECO:0000313" key="9">
    <source>
        <dbReference type="Proteomes" id="UP000291562"/>
    </source>
</evidence>
<organism evidence="8 9">
    <name type="scientific">Pseudolysobacter antarcticus</name>
    <dbReference type="NCBI Taxonomy" id="2511995"/>
    <lineage>
        <taxon>Bacteria</taxon>
        <taxon>Pseudomonadati</taxon>
        <taxon>Pseudomonadota</taxon>
        <taxon>Gammaproteobacteria</taxon>
        <taxon>Lysobacterales</taxon>
        <taxon>Rhodanobacteraceae</taxon>
        <taxon>Pseudolysobacter</taxon>
    </lineage>
</organism>
<comment type="similarity">
    <text evidence="5">Belongs to the sigma-70 factor family.</text>
</comment>
<dbReference type="KEGG" id="xbc:ELE36_13885"/>
<dbReference type="GO" id="GO:0003677">
    <property type="term" value="F:DNA binding"/>
    <property type="evidence" value="ECO:0007669"/>
    <property type="project" value="UniProtKB-KW"/>
</dbReference>
<protein>
    <recommendedName>
        <fullName evidence="5">RNA polymerase sigma factor</fullName>
    </recommendedName>
</protein>
<keyword evidence="3 5" id="KW-0238">DNA-binding</keyword>
<dbReference type="SUPFAM" id="SSF88659">
    <property type="entry name" value="Sigma3 and sigma4 domains of RNA polymerase sigma factors"/>
    <property type="match status" value="2"/>
</dbReference>
<dbReference type="GO" id="GO:0006352">
    <property type="term" value="P:DNA-templated transcription initiation"/>
    <property type="evidence" value="ECO:0007669"/>
    <property type="project" value="InterPro"/>
</dbReference>
<feature type="domain" description="RNA polymerase sigma-70" evidence="7">
    <location>
        <begin position="266"/>
        <end position="292"/>
    </location>
</feature>
<dbReference type="PANTHER" id="PTHR30603:SF67">
    <property type="entry name" value="RNA POLYMERASE SIGMA FACTOR RPOS"/>
    <property type="match status" value="1"/>
</dbReference>
<accession>A0A411HLS0</accession>
<dbReference type="PROSITE" id="PS00715">
    <property type="entry name" value="SIGMA70_1"/>
    <property type="match status" value="1"/>
</dbReference>
<dbReference type="InterPro" id="IPR013324">
    <property type="entry name" value="RNA_pol_sigma_r3/r4-like"/>
</dbReference>
<evidence type="ECO:0000256" key="2">
    <source>
        <dbReference type="ARBA" id="ARBA00023082"/>
    </source>
</evidence>
<dbReference type="InterPro" id="IPR050239">
    <property type="entry name" value="Sigma-70_RNA_pol_init_factors"/>
</dbReference>
<comment type="function">
    <text evidence="5">Sigma factors are initiation factors that promote the attachment of RNA polymerase to specific initiation sites and are then released.</text>
</comment>
<dbReference type="Pfam" id="PF04542">
    <property type="entry name" value="Sigma70_r2"/>
    <property type="match status" value="1"/>
</dbReference>
<proteinExistence type="inferred from homology"/>
<dbReference type="InterPro" id="IPR007627">
    <property type="entry name" value="RNA_pol_sigma70_r2"/>
</dbReference>
<dbReference type="RefSeq" id="WP_129834274.1">
    <property type="nucleotide sequence ID" value="NZ_CP035704.1"/>
</dbReference>
<dbReference type="Pfam" id="PF04539">
    <property type="entry name" value="Sigma70_r3"/>
    <property type="match status" value="1"/>
</dbReference>
<evidence type="ECO:0000256" key="4">
    <source>
        <dbReference type="ARBA" id="ARBA00023163"/>
    </source>
</evidence>
<dbReference type="SUPFAM" id="SSF88946">
    <property type="entry name" value="Sigma2 domain of RNA polymerase sigma factors"/>
    <property type="match status" value="1"/>
</dbReference>
<feature type="domain" description="RNA polymerase sigma-70" evidence="6">
    <location>
        <begin position="94"/>
        <end position="107"/>
    </location>
</feature>
<dbReference type="Gene3D" id="1.10.601.10">
    <property type="entry name" value="RNA Polymerase Primary Sigma Factor"/>
    <property type="match status" value="1"/>
</dbReference>
<evidence type="ECO:0000256" key="5">
    <source>
        <dbReference type="RuleBase" id="RU362124"/>
    </source>
</evidence>
<reference evidence="8 9" key="1">
    <citation type="submission" date="2019-01" db="EMBL/GenBank/DDBJ databases">
        <title>Pseudolysobacter antarctica gen. nov., sp. nov., isolated from Fildes Peninsula, Antarctica.</title>
        <authorList>
            <person name="Wei Z."/>
            <person name="Peng F."/>
        </authorList>
    </citation>
    <scope>NUCLEOTIDE SEQUENCE [LARGE SCALE GENOMIC DNA]</scope>
    <source>
        <strain evidence="8 9">AQ6-296</strain>
    </source>
</reference>
<dbReference type="Gene3D" id="1.10.10.10">
    <property type="entry name" value="Winged helix-like DNA-binding domain superfamily/Winged helix DNA-binding domain"/>
    <property type="match status" value="2"/>
</dbReference>
<dbReference type="OrthoDB" id="9809557at2"/>
<dbReference type="InterPro" id="IPR007624">
    <property type="entry name" value="RNA_pol_sigma70_r3"/>
</dbReference>